<evidence type="ECO:0000313" key="1">
    <source>
        <dbReference type="EMBL" id="KZP28569.1"/>
    </source>
</evidence>
<accession>A0A166RRE4</accession>
<name>A0A166RRE4_9AGAM</name>
<organism evidence="1 2">
    <name type="scientific">Athelia psychrophila</name>
    <dbReference type="NCBI Taxonomy" id="1759441"/>
    <lineage>
        <taxon>Eukaryota</taxon>
        <taxon>Fungi</taxon>
        <taxon>Dikarya</taxon>
        <taxon>Basidiomycota</taxon>
        <taxon>Agaricomycotina</taxon>
        <taxon>Agaricomycetes</taxon>
        <taxon>Agaricomycetidae</taxon>
        <taxon>Atheliales</taxon>
        <taxon>Atheliaceae</taxon>
        <taxon>Athelia</taxon>
    </lineage>
</organism>
<proteinExistence type="predicted"/>
<dbReference type="AlphaFoldDB" id="A0A166RRE4"/>
<sequence length="60" mass="6542">MLVKTESPVLPLLQTVFTVSCSFPKKIQHVLLELMIASVYPRSLSAMSGRVHTGPSGDSR</sequence>
<reference evidence="1 2" key="1">
    <citation type="journal article" date="2016" name="Mol. Biol. Evol.">
        <title>Comparative Genomics of Early-Diverging Mushroom-Forming Fungi Provides Insights into the Origins of Lignocellulose Decay Capabilities.</title>
        <authorList>
            <person name="Nagy L.G."/>
            <person name="Riley R."/>
            <person name="Tritt A."/>
            <person name="Adam C."/>
            <person name="Daum C."/>
            <person name="Floudas D."/>
            <person name="Sun H."/>
            <person name="Yadav J.S."/>
            <person name="Pangilinan J."/>
            <person name="Larsson K.H."/>
            <person name="Matsuura K."/>
            <person name="Barry K."/>
            <person name="Labutti K."/>
            <person name="Kuo R."/>
            <person name="Ohm R.A."/>
            <person name="Bhattacharya S.S."/>
            <person name="Shirouzu T."/>
            <person name="Yoshinaga Y."/>
            <person name="Martin F.M."/>
            <person name="Grigoriev I.V."/>
            <person name="Hibbett D.S."/>
        </authorList>
    </citation>
    <scope>NUCLEOTIDE SEQUENCE [LARGE SCALE GENOMIC DNA]</scope>
    <source>
        <strain evidence="1 2">CBS 109695</strain>
    </source>
</reference>
<dbReference type="EMBL" id="KV417502">
    <property type="protein sequence ID" value="KZP28569.1"/>
    <property type="molecule type" value="Genomic_DNA"/>
</dbReference>
<keyword evidence="2" id="KW-1185">Reference proteome</keyword>
<protein>
    <submittedName>
        <fullName evidence="1">Uncharacterized protein</fullName>
    </submittedName>
</protein>
<evidence type="ECO:0000313" key="2">
    <source>
        <dbReference type="Proteomes" id="UP000076532"/>
    </source>
</evidence>
<dbReference type="PROSITE" id="PS51257">
    <property type="entry name" value="PROKAR_LIPOPROTEIN"/>
    <property type="match status" value="1"/>
</dbReference>
<gene>
    <name evidence="1" type="ORF">FIBSPDRAFT_852282</name>
</gene>
<dbReference type="Proteomes" id="UP000076532">
    <property type="component" value="Unassembled WGS sequence"/>
</dbReference>